<dbReference type="PANTHER" id="PTHR24253">
    <property type="entry name" value="TRANSMEMBRANE PROTEASE SERINE"/>
    <property type="match status" value="1"/>
</dbReference>
<evidence type="ECO:0000256" key="2">
    <source>
        <dbReference type="ARBA" id="ARBA00022670"/>
    </source>
</evidence>
<name>A0A182I7K4_ANOAR</name>
<feature type="region of interest" description="Disordered" evidence="8">
    <location>
        <begin position="543"/>
        <end position="564"/>
    </location>
</feature>
<dbReference type="InterPro" id="IPR001314">
    <property type="entry name" value="Peptidase_S1A"/>
</dbReference>
<dbReference type="FunFam" id="2.40.10.10:FF:000006">
    <property type="entry name" value="Serine proteinase stubble"/>
    <property type="match status" value="1"/>
</dbReference>
<evidence type="ECO:0000256" key="4">
    <source>
        <dbReference type="ARBA" id="ARBA00022825"/>
    </source>
</evidence>
<feature type="compositionally biased region" description="Low complexity" evidence="8">
    <location>
        <begin position="246"/>
        <end position="258"/>
    </location>
</feature>
<feature type="compositionally biased region" description="Low complexity" evidence="8">
    <location>
        <begin position="1058"/>
        <end position="1076"/>
    </location>
</feature>
<evidence type="ECO:0000256" key="1">
    <source>
        <dbReference type="ARBA" id="ARBA00004606"/>
    </source>
</evidence>
<evidence type="ECO:0000256" key="7">
    <source>
        <dbReference type="ARBA" id="ARBA00024195"/>
    </source>
</evidence>
<keyword evidence="4" id="KW-0720">Serine protease</keyword>
<dbReference type="GO" id="GO:0006508">
    <property type="term" value="P:proteolysis"/>
    <property type="evidence" value="ECO:0007669"/>
    <property type="project" value="UniProtKB-KW"/>
</dbReference>
<feature type="compositionally biased region" description="Basic residues" evidence="8">
    <location>
        <begin position="1077"/>
        <end position="1087"/>
    </location>
</feature>
<keyword evidence="5" id="KW-0735">Signal-anchor</keyword>
<dbReference type="PROSITE" id="PS00134">
    <property type="entry name" value="TRYPSIN_HIS"/>
    <property type="match status" value="1"/>
</dbReference>
<keyword evidence="3" id="KW-0378">Hydrolase</keyword>
<feature type="region of interest" description="Disordered" evidence="8">
    <location>
        <begin position="881"/>
        <end position="1146"/>
    </location>
</feature>
<organism evidence="9 10">
    <name type="scientific">Anopheles arabiensis</name>
    <name type="common">Mosquito</name>
    <dbReference type="NCBI Taxonomy" id="7173"/>
    <lineage>
        <taxon>Eukaryota</taxon>
        <taxon>Metazoa</taxon>
        <taxon>Ecdysozoa</taxon>
        <taxon>Arthropoda</taxon>
        <taxon>Hexapoda</taxon>
        <taxon>Insecta</taxon>
        <taxon>Pterygota</taxon>
        <taxon>Neoptera</taxon>
        <taxon>Endopterygota</taxon>
        <taxon>Diptera</taxon>
        <taxon>Nematocera</taxon>
        <taxon>Culicoidea</taxon>
        <taxon>Culicidae</taxon>
        <taxon>Anophelinae</taxon>
        <taxon>Anopheles</taxon>
    </lineage>
</organism>
<feature type="compositionally biased region" description="Polar residues" evidence="8">
    <location>
        <begin position="501"/>
        <end position="515"/>
    </location>
</feature>
<comment type="similarity">
    <text evidence="7">Belongs to the peptidase S1 family. CLIP subfamily.</text>
</comment>
<feature type="region of interest" description="Disordered" evidence="8">
    <location>
        <begin position="285"/>
        <end position="306"/>
    </location>
</feature>
<dbReference type="SMART" id="SM00020">
    <property type="entry name" value="Tryp_SPc"/>
    <property type="match status" value="1"/>
</dbReference>
<dbReference type="GO" id="GO:0016020">
    <property type="term" value="C:membrane"/>
    <property type="evidence" value="ECO:0007669"/>
    <property type="project" value="UniProtKB-SubCell"/>
</dbReference>
<dbReference type="Proteomes" id="UP000075840">
    <property type="component" value="Unassembled WGS sequence"/>
</dbReference>
<dbReference type="EnsemblMetazoa" id="AARA009558-RA">
    <property type="protein sequence ID" value="AARA009558-PA"/>
    <property type="gene ID" value="AARA009558"/>
</dbReference>
<dbReference type="EMBL" id="APCN01003414">
    <property type="status" value="NOT_ANNOTATED_CDS"/>
    <property type="molecule type" value="Genomic_DNA"/>
</dbReference>
<evidence type="ECO:0000256" key="3">
    <source>
        <dbReference type="ARBA" id="ARBA00022801"/>
    </source>
</evidence>
<evidence type="ECO:0000256" key="5">
    <source>
        <dbReference type="ARBA" id="ARBA00022968"/>
    </source>
</evidence>
<dbReference type="RefSeq" id="XP_040166683.1">
    <property type="nucleotide sequence ID" value="XM_040310749.1"/>
</dbReference>
<dbReference type="GeneID" id="120902196"/>
<sequence length="1401" mass="149799">MGKAMANGQRRQAANGWMLPLAVALLAAIALLTASVNGLSSTGERESRKLFGGYRITPKFCNATRSLLKREPERRGPTICMFNHECFQRQGEVVGACMDGFLFGTCCELPLTKDTLANADALMEQANATEQTGQSSLSSAIASQYEKFGSQASGGGYGEGVVVQMEQDPPKPDSYETDTSGGYMATSEKIKPLYQKIQNNNYIVNDDLDEDIVLNSIGANKYDVASGAVSVYSPSTNKIKTESEELPPSSSLGYPSTTESDETHYVQVNKDGVYSAEIPSLLSAYGETSSSESSGPSSSAISTETSTDITATGVQQIANQIFQENSQFFDHSDITHPAAETDLLNEHGTVDQSYANPNDFSGVPQASQSVPQPPAPTVKPAKVTYPKPQFKPRPKPTQPSSNESGSQYVLVQTISNDTKNDTQAKPTVSMNNIPSIESIILMLNDSNVGPQYETDDGANATKATFEASTVPSTYGTAAIDYDKYGPTSFYITKPQKTEAPTVTHTTSNVPSTSYVYSPKPTKRPTLEPVVVQATLLTNSAVASYGGSQQNDPQPSSTHRPPPTKIIVTASTSKRPVLITTDTLASAGYYTGPTRPASTVAVSSVQPTKKITTIATKRPIATTIKLPEYIVQSSTLSHQNPSTLANVNYIQIASASDNPSPTVHITPKPVVGLVTSSTWNNNNKLGSSVAPGSSRPGFYENTPPVYLSSMADFEDEGYFGSTSRPALDNGVTSTSIYTIVDSNNNKISNFASSTYAPYGPTASYGSTPSYPIRVPPNQPSLQTYGPPSPVEVSTLKNELYTTPDDINNFPPVRNPNLNLTDATTMSNITKIESGLYGTPASEEDKVNMLVNKIVQSFNGNLEELEQILKDRRNLTVTSTAGALAATTESTPSSVSSTSEGSTPTSSTTAKPKKKKKRPSGNKKPSNATTTSSSSSSGTKKPTAKPTVLADSATSTGTSVKPSSRPSKKPTKVRRPSNSTKPTSASKPTSATTLSKPIASDTPVKPAKPSSTKPKPSTSATSTRPKPSTATKPSTSGGSTTKKPVRTSTSTKRPTRKPSTRPTLADADLTTTQLTTTRKPTKVTKRPTKRPTSTTTSTTAAPEDETIDEEENAVDGEDGEEEEEDEDVGEEQNETADHQHAGGRKILCGQRPLMKSGRVVGGKASKFGEWPWQVLVRESTWLGLFTKNKCGGVLITNEYVITAAHCQPGFLASLVAVFGEFDISSDLETKRSVTKNVKRVIVHRQYDAATFENDLAILELENPIHYDVHIVPICMPGDEADFTGRMATVTGWGRLTYGGGVPSVLQEVQVPVIENSVCQEMFHMAGHNKKILPSFVCAGYANGKRDSCEGDSGGPLVLQRPDGRYELVGTVSHGIRCAAPYLPGVYMRTTFYKPWLRSVTGVK</sequence>
<dbReference type="CTD" id="35902"/>
<feature type="compositionally biased region" description="Acidic residues" evidence="8">
    <location>
        <begin position="1100"/>
        <end position="1132"/>
    </location>
</feature>
<proteinExistence type="inferred from homology"/>
<evidence type="ECO:0000313" key="9">
    <source>
        <dbReference type="EnsemblMetazoa" id="AARA009558-PA"/>
    </source>
</evidence>
<feature type="compositionally biased region" description="Low complexity" evidence="8">
    <location>
        <begin position="1088"/>
        <end position="1099"/>
    </location>
</feature>
<feature type="compositionally biased region" description="Basic residues" evidence="8">
    <location>
        <begin position="909"/>
        <end position="919"/>
    </location>
</feature>
<dbReference type="KEGG" id="aara:120902196"/>
<feature type="compositionally biased region" description="Polar residues" evidence="8">
    <location>
        <begin position="543"/>
        <end position="558"/>
    </location>
</feature>
<dbReference type="PROSITE" id="PS50240">
    <property type="entry name" value="TRYPSIN_DOM"/>
    <property type="match status" value="1"/>
</dbReference>
<dbReference type="InterPro" id="IPR009003">
    <property type="entry name" value="Peptidase_S1_PA"/>
</dbReference>
<keyword evidence="6" id="KW-1015">Disulfide bond</keyword>
<dbReference type="Gene3D" id="2.40.10.10">
    <property type="entry name" value="Trypsin-like serine proteases"/>
    <property type="match status" value="1"/>
</dbReference>
<comment type="subcellular location">
    <subcellularLocation>
        <location evidence="1">Membrane</location>
        <topology evidence="1">Single-pass type II membrane protein</topology>
    </subcellularLocation>
</comment>
<evidence type="ECO:0000313" key="10">
    <source>
        <dbReference type="Proteomes" id="UP000075840"/>
    </source>
</evidence>
<evidence type="ECO:0000256" key="8">
    <source>
        <dbReference type="SAM" id="MobiDB-lite"/>
    </source>
</evidence>
<keyword evidence="10" id="KW-1185">Reference proteome</keyword>
<feature type="compositionally biased region" description="Basic residues" evidence="8">
    <location>
        <begin position="964"/>
        <end position="973"/>
    </location>
</feature>
<feature type="region of interest" description="Disordered" evidence="8">
    <location>
        <begin position="501"/>
        <end position="520"/>
    </location>
</feature>
<feature type="region of interest" description="Disordered" evidence="8">
    <location>
        <begin position="349"/>
        <end position="405"/>
    </location>
</feature>
<feature type="compositionally biased region" description="Low complexity" evidence="8">
    <location>
        <begin position="974"/>
        <end position="995"/>
    </location>
</feature>
<feature type="compositionally biased region" description="Low complexity" evidence="8">
    <location>
        <begin position="885"/>
        <end position="908"/>
    </location>
</feature>
<dbReference type="PANTHER" id="PTHR24253:SF145">
    <property type="entry name" value="SERINE PROTEASE FILZIG"/>
    <property type="match status" value="1"/>
</dbReference>
<dbReference type="CDD" id="cd00190">
    <property type="entry name" value="Tryp_SPc"/>
    <property type="match status" value="1"/>
</dbReference>
<feature type="compositionally biased region" description="Polar residues" evidence="8">
    <location>
        <begin position="350"/>
        <end position="359"/>
    </location>
</feature>
<dbReference type="InterPro" id="IPR043504">
    <property type="entry name" value="Peptidase_S1_PA_chymotrypsin"/>
</dbReference>
<evidence type="ECO:0000256" key="6">
    <source>
        <dbReference type="ARBA" id="ARBA00023157"/>
    </source>
</evidence>
<dbReference type="InterPro" id="IPR033116">
    <property type="entry name" value="TRYPSIN_SER"/>
</dbReference>
<reference evidence="9" key="1">
    <citation type="submission" date="2022-08" db="UniProtKB">
        <authorList>
            <consortium name="EnsemblMetazoa"/>
        </authorList>
    </citation>
    <scope>IDENTIFICATION</scope>
    <source>
        <strain evidence="9">Dongola</strain>
    </source>
</reference>
<feature type="compositionally biased region" description="Low complexity" evidence="8">
    <location>
        <begin position="1003"/>
        <end position="1050"/>
    </location>
</feature>
<protein>
    <submittedName>
        <fullName evidence="9">Peptidase S1 domain-containing protein</fullName>
    </submittedName>
</protein>
<keyword evidence="2" id="KW-0645">Protease</keyword>
<dbReference type="Pfam" id="PF00089">
    <property type="entry name" value="Trypsin"/>
    <property type="match status" value="1"/>
</dbReference>
<accession>A0A182I7K4</accession>
<dbReference type="PRINTS" id="PR00722">
    <property type="entry name" value="CHYMOTRYPSIN"/>
</dbReference>
<dbReference type="VEuPathDB" id="VectorBase:AARA009558"/>
<dbReference type="InterPro" id="IPR018114">
    <property type="entry name" value="TRYPSIN_HIS"/>
</dbReference>
<dbReference type="InterPro" id="IPR001254">
    <property type="entry name" value="Trypsin_dom"/>
</dbReference>
<dbReference type="PROSITE" id="PS00135">
    <property type="entry name" value="TRYPSIN_SER"/>
    <property type="match status" value="1"/>
</dbReference>
<feature type="compositionally biased region" description="Low complexity" evidence="8">
    <location>
        <begin position="920"/>
        <end position="945"/>
    </location>
</feature>
<dbReference type="GO" id="GO:0004252">
    <property type="term" value="F:serine-type endopeptidase activity"/>
    <property type="evidence" value="ECO:0007669"/>
    <property type="project" value="InterPro"/>
</dbReference>
<dbReference type="VEuPathDB" id="VectorBase:AARA21_003867"/>
<dbReference type="SUPFAM" id="SSF50494">
    <property type="entry name" value="Trypsin-like serine proteases"/>
    <property type="match status" value="1"/>
</dbReference>
<keyword evidence="5" id="KW-0812">Transmembrane</keyword>
<feature type="region of interest" description="Disordered" evidence="8">
    <location>
        <begin position="238"/>
        <end position="260"/>
    </location>
</feature>